<protein>
    <submittedName>
        <fullName evidence="2">Uncharacterized protein</fullName>
    </submittedName>
</protein>
<keyword evidence="3" id="KW-1185">Reference proteome</keyword>
<organism evidence="2 3">
    <name type="scientific">Panacibacter microcysteis</name>
    <dbReference type="NCBI Taxonomy" id="2793269"/>
    <lineage>
        <taxon>Bacteria</taxon>
        <taxon>Pseudomonadati</taxon>
        <taxon>Bacteroidota</taxon>
        <taxon>Chitinophagia</taxon>
        <taxon>Chitinophagales</taxon>
        <taxon>Chitinophagaceae</taxon>
        <taxon>Panacibacter</taxon>
    </lineage>
</organism>
<dbReference type="AlphaFoldDB" id="A0A931E1K2"/>
<dbReference type="EMBL" id="JADWYR010000001">
    <property type="protein sequence ID" value="MBG9376927.1"/>
    <property type="molecule type" value="Genomic_DNA"/>
</dbReference>
<accession>A0A931E1K2</accession>
<dbReference type="Proteomes" id="UP000628448">
    <property type="component" value="Unassembled WGS sequence"/>
</dbReference>
<dbReference type="PROSITE" id="PS51257">
    <property type="entry name" value="PROKAR_LIPOPROTEIN"/>
    <property type="match status" value="1"/>
</dbReference>
<gene>
    <name evidence="2" type="ORF">I5907_11810</name>
</gene>
<feature type="chain" id="PRO_5037589277" evidence="1">
    <location>
        <begin position="29"/>
        <end position="145"/>
    </location>
</feature>
<evidence type="ECO:0000256" key="1">
    <source>
        <dbReference type="SAM" id="SignalP"/>
    </source>
</evidence>
<sequence>MTRLYLKKTPAFLLACLLLMAASCSTIAKFDQYSYAQATSLKVDAMNVMSSATDSFKLHTTEVTQLRTNLSKIYEYEKNKPKNIVTTKMWSVLIDSTGGSLGGFLTRWQKKNTLDTAFINQSKILIGESFDQISALESGKIKGAN</sequence>
<proteinExistence type="predicted"/>
<dbReference type="RefSeq" id="WP_196990917.1">
    <property type="nucleotide sequence ID" value="NZ_JADWYR010000001.1"/>
</dbReference>
<reference evidence="2" key="1">
    <citation type="submission" date="2020-11" db="EMBL/GenBank/DDBJ databases">
        <title>Bacterial whole genome sequence for Panacibacter sp. DH6.</title>
        <authorList>
            <person name="Le V."/>
            <person name="Ko S."/>
            <person name="Ahn C.-Y."/>
            <person name="Oh H.-M."/>
        </authorList>
    </citation>
    <scope>NUCLEOTIDE SEQUENCE</scope>
    <source>
        <strain evidence="2">DH6</strain>
    </source>
</reference>
<evidence type="ECO:0000313" key="2">
    <source>
        <dbReference type="EMBL" id="MBG9376927.1"/>
    </source>
</evidence>
<name>A0A931E1K2_9BACT</name>
<comment type="caution">
    <text evidence="2">The sequence shown here is derived from an EMBL/GenBank/DDBJ whole genome shotgun (WGS) entry which is preliminary data.</text>
</comment>
<feature type="signal peptide" evidence="1">
    <location>
        <begin position="1"/>
        <end position="28"/>
    </location>
</feature>
<evidence type="ECO:0000313" key="3">
    <source>
        <dbReference type="Proteomes" id="UP000628448"/>
    </source>
</evidence>
<keyword evidence="1" id="KW-0732">Signal</keyword>